<dbReference type="EMBL" id="NNAY01005823">
    <property type="protein sequence ID" value="OXU16545.1"/>
    <property type="molecule type" value="Genomic_DNA"/>
</dbReference>
<feature type="region of interest" description="Disordered" evidence="1">
    <location>
        <begin position="120"/>
        <end position="153"/>
    </location>
</feature>
<evidence type="ECO:0000256" key="1">
    <source>
        <dbReference type="SAM" id="MobiDB-lite"/>
    </source>
</evidence>
<protein>
    <submittedName>
        <fullName evidence="2">Uncharacterized protein</fullName>
    </submittedName>
</protein>
<feature type="compositionally biased region" description="Basic and acidic residues" evidence="1">
    <location>
        <begin position="1"/>
        <end position="11"/>
    </location>
</feature>
<proteinExistence type="predicted"/>
<organism evidence="2 3">
    <name type="scientific">Trichomalopsis sarcophagae</name>
    <dbReference type="NCBI Taxonomy" id="543379"/>
    <lineage>
        <taxon>Eukaryota</taxon>
        <taxon>Metazoa</taxon>
        <taxon>Ecdysozoa</taxon>
        <taxon>Arthropoda</taxon>
        <taxon>Hexapoda</taxon>
        <taxon>Insecta</taxon>
        <taxon>Pterygota</taxon>
        <taxon>Neoptera</taxon>
        <taxon>Endopterygota</taxon>
        <taxon>Hymenoptera</taxon>
        <taxon>Apocrita</taxon>
        <taxon>Proctotrupomorpha</taxon>
        <taxon>Chalcidoidea</taxon>
        <taxon>Pteromalidae</taxon>
        <taxon>Pteromalinae</taxon>
        <taxon>Trichomalopsis</taxon>
    </lineage>
</organism>
<gene>
    <name evidence="2" type="ORF">TSAR_007829</name>
</gene>
<feature type="compositionally biased region" description="Low complexity" evidence="1">
    <location>
        <begin position="124"/>
        <end position="133"/>
    </location>
</feature>
<dbReference type="Proteomes" id="UP000215335">
    <property type="component" value="Unassembled WGS sequence"/>
</dbReference>
<dbReference type="AlphaFoldDB" id="A0A232EDW5"/>
<evidence type="ECO:0000313" key="3">
    <source>
        <dbReference type="Proteomes" id="UP000215335"/>
    </source>
</evidence>
<feature type="region of interest" description="Disordered" evidence="1">
    <location>
        <begin position="227"/>
        <end position="256"/>
    </location>
</feature>
<reference evidence="2 3" key="1">
    <citation type="journal article" date="2017" name="Curr. Biol.">
        <title>The Evolution of Venom by Co-option of Single-Copy Genes.</title>
        <authorList>
            <person name="Martinson E.O."/>
            <person name="Mrinalini"/>
            <person name="Kelkar Y.D."/>
            <person name="Chang C.H."/>
            <person name="Werren J.H."/>
        </authorList>
    </citation>
    <scope>NUCLEOTIDE SEQUENCE [LARGE SCALE GENOMIC DNA]</scope>
    <source>
        <strain evidence="2 3">Alberta</strain>
        <tissue evidence="2">Whole body</tissue>
    </source>
</reference>
<accession>A0A232EDW5</accession>
<evidence type="ECO:0000313" key="2">
    <source>
        <dbReference type="EMBL" id="OXU16545.1"/>
    </source>
</evidence>
<feature type="compositionally biased region" description="Polar residues" evidence="1">
    <location>
        <begin position="143"/>
        <end position="153"/>
    </location>
</feature>
<comment type="caution">
    <text evidence="2">The sequence shown here is derived from an EMBL/GenBank/DDBJ whole genome shotgun (WGS) entry which is preliminary data.</text>
</comment>
<name>A0A232EDW5_9HYME</name>
<feature type="compositionally biased region" description="Polar residues" evidence="1">
    <location>
        <begin position="247"/>
        <end position="256"/>
    </location>
</feature>
<keyword evidence="3" id="KW-1185">Reference proteome</keyword>
<feature type="region of interest" description="Disordered" evidence="1">
    <location>
        <begin position="1"/>
        <end position="27"/>
    </location>
</feature>
<sequence length="400" mass="44390">MDSQKPVDDGARSVSMPDNRPAMTDTNTQCPATASLLAMTSLKLLSTRECVTYLKDNIVHFVPKDLNLSTSTNKLLTDIEAIYRDDLTKAKADVGDVSNPAVYINEEWNIENASSFVPERKAKSLSPSPSKPADGLPEDLIKTNKNNSVPSSTVRERMLEHAQKYASPIRAKSPLKNTNACSTALHGELTENLSTIEQKDSEEESEEETFVFQNLSEKLIEENERLEQADNMDSQKPVDDGARSVSMPDNRSAITDTNKQCPEVVPLLGIAEHIAAMTSLKLLSTRECVIYLKDNIVHFVPKDLNLSTSTNKLLTDIEAIYRDDLTKAKADVGDVSNPAVYIKKKLRSFRIARTGELTDTLPRRVLVQTFKNSFRNVKIAITFCYGTCKVLAPEYCLAVL</sequence>